<dbReference type="Gene3D" id="3.30.870.10">
    <property type="entry name" value="Endonuclease Chain A"/>
    <property type="match status" value="2"/>
</dbReference>
<dbReference type="Proteomes" id="UP001064632">
    <property type="component" value="Chromosome"/>
</dbReference>
<evidence type="ECO:0000256" key="2">
    <source>
        <dbReference type="ARBA" id="ARBA00022737"/>
    </source>
</evidence>
<keyword evidence="3" id="KW-0378">Hydrolase</keyword>
<dbReference type="PANTHER" id="PTHR18896">
    <property type="entry name" value="PHOSPHOLIPASE D"/>
    <property type="match status" value="1"/>
</dbReference>
<accession>A0ABY6B9M3</accession>
<keyword evidence="4" id="KW-0443">Lipid metabolism</keyword>
<gene>
    <name evidence="6" type="ORF">N4264_17605</name>
</gene>
<dbReference type="InterPro" id="IPR001736">
    <property type="entry name" value="PLipase_D/transphosphatidylase"/>
</dbReference>
<dbReference type="CDD" id="cd09143">
    <property type="entry name" value="PLDc_vPLD1_2_like_bac_2"/>
    <property type="match status" value="1"/>
</dbReference>
<dbReference type="Pfam" id="PF13091">
    <property type="entry name" value="PLDc_2"/>
    <property type="match status" value="1"/>
</dbReference>
<dbReference type="RefSeq" id="WP_261693539.1">
    <property type="nucleotide sequence ID" value="NZ_CP104694.1"/>
</dbReference>
<dbReference type="PANTHER" id="PTHR18896:SF76">
    <property type="entry name" value="PHOSPHOLIPASE"/>
    <property type="match status" value="1"/>
</dbReference>
<dbReference type="Pfam" id="PF00614">
    <property type="entry name" value="PLDc"/>
    <property type="match status" value="1"/>
</dbReference>
<keyword evidence="2" id="KW-0677">Repeat</keyword>
<protein>
    <submittedName>
        <fullName evidence="6">Phospholipase D-like domain-containing protein</fullName>
    </submittedName>
</protein>
<organism evidence="6 7">
    <name type="scientific">Tahibacter amnicola</name>
    <dbReference type="NCBI Taxonomy" id="2976241"/>
    <lineage>
        <taxon>Bacteria</taxon>
        <taxon>Pseudomonadati</taxon>
        <taxon>Pseudomonadota</taxon>
        <taxon>Gammaproteobacteria</taxon>
        <taxon>Lysobacterales</taxon>
        <taxon>Rhodanobacteraceae</taxon>
        <taxon>Tahibacter</taxon>
    </lineage>
</organism>
<sequence length="428" mass="47887">MDGDAETRPPLLQPGSTCWRIETAGLAACLIDAQCCFRAMREALCQARRSVFLLGWDIDSRMTLTPEDSGDGFPQPLGEFFDALAHARPDLNIYLLSWDYAMLFAMEREWLPEYRLNQRTHRRVHFRLDSAHPLGASHHQKVLVIDDALAFVGGLDLTRCRWDTTEHAVHDDRRRDAAGKRYAPFHDVHFLVDGNAACALGELARERWRRCTGETLAQAQPHPVAWPPSVTPDFRDVPVAIARTEPEFPPYPAVNEIQRLLQSAILGARDSVFIENQYFTSKLIGDAIATRLQESNGPEIVVIAAREQCGWLEQNTMGVLRSRLDLRLRAADSGGRYRTYCPQLCEESSVCLNVHSKVLIVDDTFLTIGSANLSNRSLFLDTECNVAIVADGDRAIQEGIRAIRDRLLAEHLDTPLLLSGSTCREAGA</sequence>
<dbReference type="SMART" id="SM00155">
    <property type="entry name" value="PLDc"/>
    <property type="match status" value="2"/>
</dbReference>
<dbReference type="EMBL" id="CP104694">
    <property type="protein sequence ID" value="UXI66555.1"/>
    <property type="molecule type" value="Genomic_DNA"/>
</dbReference>
<dbReference type="CDD" id="cd09140">
    <property type="entry name" value="PLDc_vPLD1_2_like_bac_1"/>
    <property type="match status" value="1"/>
</dbReference>
<dbReference type="InterPro" id="IPR015679">
    <property type="entry name" value="PLipase_D_fam"/>
</dbReference>
<evidence type="ECO:0000313" key="6">
    <source>
        <dbReference type="EMBL" id="UXI66555.1"/>
    </source>
</evidence>
<evidence type="ECO:0000313" key="7">
    <source>
        <dbReference type="Proteomes" id="UP001064632"/>
    </source>
</evidence>
<evidence type="ECO:0000256" key="1">
    <source>
        <dbReference type="ARBA" id="ARBA00000798"/>
    </source>
</evidence>
<dbReference type="SUPFAM" id="SSF56024">
    <property type="entry name" value="Phospholipase D/nuclease"/>
    <property type="match status" value="2"/>
</dbReference>
<dbReference type="InterPro" id="IPR025202">
    <property type="entry name" value="PLD-like_dom"/>
</dbReference>
<dbReference type="PROSITE" id="PS50035">
    <property type="entry name" value="PLD"/>
    <property type="match status" value="2"/>
</dbReference>
<keyword evidence="7" id="KW-1185">Reference proteome</keyword>
<evidence type="ECO:0000256" key="3">
    <source>
        <dbReference type="ARBA" id="ARBA00022801"/>
    </source>
</evidence>
<feature type="domain" description="PLD phosphodiesterase" evidence="5">
    <location>
        <begin position="355"/>
        <end position="377"/>
    </location>
</feature>
<reference evidence="6" key="1">
    <citation type="submission" date="2022-09" db="EMBL/GenBank/DDBJ databases">
        <title>Tahibacter sp. nov., isolated from a fresh water.</title>
        <authorList>
            <person name="Baek J.H."/>
            <person name="Lee J.K."/>
            <person name="Kim J.M."/>
            <person name="Jeon C.O."/>
        </authorList>
    </citation>
    <scope>NUCLEOTIDE SEQUENCE</scope>
    <source>
        <strain evidence="6">W38</strain>
    </source>
</reference>
<feature type="domain" description="PLD phosphodiesterase" evidence="5">
    <location>
        <begin position="134"/>
        <end position="161"/>
    </location>
</feature>
<evidence type="ECO:0000259" key="5">
    <source>
        <dbReference type="PROSITE" id="PS50035"/>
    </source>
</evidence>
<proteinExistence type="predicted"/>
<evidence type="ECO:0000256" key="4">
    <source>
        <dbReference type="ARBA" id="ARBA00023098"/>
    </source>
</evidence>
<comment type="catalytic activity">
    <reaction evidence="1">
        <text>a 1,2-diacyl-sn-glycero-3-phosphocholine + H2O = a 1,2-diacyl-sn-glycero-3-phosphate + choline + H(+)</text>
        <dbReference type="Rhea" id="RHEA:14445"/>
        <dbReference type="ChEBI" id="CHEBI:15354"/>
        <dbReference type="ChEBI" id="CHEBI:15377"/>
        <dbReference type="ChEBI" id="CHEBI:15378"/>
        <dbReference type="ChEBI" id="CHEBI:57643"/>
        <dbReference type="ChEBI" id="CHEBI:58608"/>
        <dbReference type="EC" id="3.1.4.4"/>
    </reaction>
</comment>
<name>A0ABY6B9M3_9GAMM</name>